<keyword evidence="4" id="KW-1185">Reference proteome</keyword>
<keyword evidence="1" id="KW-1133">Transmembrane helix</keyword>
<dbReference type="InterPro" id="IPR043502">
    <property type="entry name" value="DNA/RNA_pol_sf"/>
</dbReference>
<name>A0A9D4PS63_RHISA</name>
<organism evidence="3 4">
    <name type="scientific">Rhipicephalus sanguineus</name>
    <name type="common">Brown dog tick</name>
    <name type="synonym">Ixodes sanguineus</name>
    <dbReference type="NCBI Taxonomy" id="34632"/>
    <lineage>
        <taxon>Eukaryota</taxon>
        <taxon>Metazoa</taxon>
        <taxon>Ecdysozoa</taxon>
        <taxon>Arthropoda</taxon>
        <taxon>Chelicerata</taxon>
        <taxon>Arachnida</taxon>
        <taxon>Acari</taxon>
        <taxon>Parasitiformes</taxon>
        <taxon>Ixodida</taxon>
        <taxon>Ixodoidea</taxon>
        <taxon>Ixodidae</taxon>
        <taxon>Rhipicephalinae</taxon>
        <taxon>Rhipicephalus</taxon>
        <taxon>Rhipicephalus</taxon>
    </lineage>
</organism>
<dbReference type="AlphaFoldDB" id="A0A9D4PS63"/>
<dbReference type="EMBL" id="JABSTV010001251">
    <property type="protein sequence ID" value="KAH7952152.1"/>
    <property type="molecule type" value="Genomic_DNA"/>
</dbReference>
<sequence length="502" mass="55022">MVFEVASSVTFHLIIHYDTTTKKIYHYVSTAGYVFLLMLSRFLFGLGFHGLRTPQTRIAARQLLLAERLADLFASREAAQLATTPPPATLLCPASCHHPGWVVAQVQELCSEPIRMHELVAALDGCKRRSAPGADGITFQMLRNLEEGGRQRLLGLYNDVWNTGGLPESWRTAVVAPILKPRKKATALSSYRPVSLTSAACKVLERVALERMQWIADQLDFFPEQQTGFRRHRCTADSIADVVATLEDAKSCGDVAMLLLLDVESAFDGLPHVVVEAAMDQLGISGCLRGFVSAFLSGRTFCVRVGGVTCQPRDIPTGVPQGSVLSPFLFNMALAGLAASLPTDTRFPARCSVYADDVALWARGPRRSIPAIRRSLQAALDAVISFLGSIGLKVSATKTEALLIHPLAAARVYVKPLRVGNRSLPWRKEVRYLGLTVDHRLTWIPAAKAAATKERSRVTTAYRSQGLPASTLEHLLFRSRPHLPALRSLVEFLDETGIAAYR</sequence>
<feature type="transmembrane region" description="Helical" evidence="1">
    <location>
        <begin position="24"/>
        <end position="44"/>
    </location>
</feature>
<dbReference type="SUPFAM" id="SSF56672">
    <property type="entry name" value="DNA/RNA polymerases"/>
    <property type="match status" value="1"/>
</dbReference>
<dbReference type="PANTHER" id="PTHR19446">
    <property type="entry name" value="REVERSE TRANSCRIPTASES"/>
    <property type="match status" value="1"/>
</dbReference>
<evidence type="ECO:0000313" key="4">
    <source>
        <dbReference type="Proteomes" id="UP000821837"/>
    </source>
</evidence>
<dbReference type="Proteomes" id="UP000821837">
    <property type="component" value="Chromosome 5"/>
</dbReference>
<keyword evidence="1" id="KW-0812">Transmembrane</keyword>
<feature type="domain" description="Reverse transcriptase" evidence="2">
    <location>
        <begin position="159"/>
        <end position="437"/>
    </location>
</feature>
<dbReference type="Pfam" id="PF00078">
    <property type="entry name" value="RVT_1"/>
    <property type="match status" value="1"/>
</dbReference>
<evidence type="ECO:0000256" key="1">
    <source>
        <dbReference type="SAM" id="Phobius"/>
    </source>
</evidence>
<gene>
    <name evidence="3" type="ORF">HPB52_019404</name>
</gene>
<reference evidence="3" key="1">
    <citation type="journal article" date="2020" name="Cell">
        <title>Large-Scale Comparative Analyses of Tick Genomes Elucidate Their Genetic Diversity and Vector Capacities.</title>
        <authorList>
            <consortium name="Tick Genome and Microbiome Consortium (TIGMIC)"/>
            <person name="Jia N."/>
            <person name="Wang J."/>
            <person name="Shi W."/>
            <person name="Du L."/>
            <person name="Sun Y."/>
            <person name="Zhan W."/>
            <person name="Jiang J.F."/>
            <person name="Wang Q."/>
            <person name="Zhang B."/>
            <person name="Ji P."/>
            <person name="Bell-Sakyi L."/>
            <person name="Cui X.M."/>
            <person name="Yuan T.T."/>
            <person name="Jiang B.G."/>
            <person name="Yang W.F."/>
            <person name="Lam T.T."/>
            <person name="Chang Q.C."/>
            <person name="Ding S.J."/>
            <person name="Wang X.J."/>
            <person name="Zhu J.G."/>
            <person name="Ruan X.D."/>
            <person name="Zhao L."/>
            <person name="Wei J.T."/>
            <person name="Ye R.Z."/>
            <person name="Que T.C."/>
            <person name="Du C.H."/>
            <person name="Zhou Y.H."/>
            <person name="Cheng J.X."/>
            <person name="Dai P.F."/>
            <person name="Guo W.B."/>
            <person name="Han X.H."/>
            <person name="Huang E.J."/>
            <person name="Li L.F."/>
            <person name="Wei W."/>
            <person name="Gao Y.C."/>
            <person name="Liu J.Z."/>
            <person name="Shao H.Z."/>
            <person name="Wang X."/>
            <person name="Wang C.C."/>
            <person name="Yang T.C."/>
            <person name="Huo Q.B."/>
            <person name="Li W."/>
            <person name="Chen H.Y."/>
            <person name="Chen S.E."/>
            <person name="Zhou L.G."/>
            <person name="Ni X.B."/>
            <person name="Tian J.H."/>
            <person name="Sheng Y."/>
            <person name="Liu T."/>
            <person name="Pan Y.S."/>
            <person name="Xia L.Y."/>
            <person name="Li J."/>
            <person name="Zhao F."/>
            <person name="Cao W.C."/>
        </authorList>
    </citation>
    <scope>NUCLEOTIDE SEQUENCE</scope>
    <source>
        <strain evidence="3">Rsan-2018</strain>
    </source>
</reference>
<dbReference type="GO" id="GO:0071897">
    <property type="term" value="P:DNA biosynthetic process"/>
    <property type="evidence" value="ECO:0007669"/>
    <property type="project" value="UniProtKB-ARBA"/>
</dbReference>
<evidence type="ECO:0000259" key="2">
    <source>
        <dbReference type="PROSITE" id="PS50878"/>
    </source>
</evidence>
<keyword evidence="1" id="KW-0472">Membrane</keyword>
<evidence type="ECO:0000313" key="3">
    <source>
        <dbReference type="EMBL" id="KAH7952152.1"/>
    </source>
</evidence>
<dbReference type="InterPro" id="IPR000477">
    <property type="entry name" value="RT_dom"/>
</dbReference>
<reference evidence="3" key="2">
    <citation type="submission" date="2021-09" db="EMBL/GenBank/DDBJ databases">
        <authorList>
            <person name="Jia N."/>
            <person name="Wang J."/>
            <person name="Shi W."/>
            <person name="Du L."/>
            <person name="Sun Y."/>
            <person name="Zhan W."/>
            <person name="Jiang J."/>
            <person name="Wang Q."/>
            <person name="Zhang B."/>
            <person name="Ji P."/>
            <person name="Sakyi L.B."/>
            <person name="Cui X."/>
            <person name="Yuan T."/>
            <person name="Jiang B."/>
            <person name="Yang W."/>
            <person name="Lam T.T.-Y."/>
            <person name="Chang Q."/>
            <person name="Ding S."/>
            <person name="Wang X."/>
            <person name="Zhu J."/>
            <person name="Ruan X."/>
            <person name="Zhao L."/>
            <person name="Wei J."/>
            <person name="Que T."/>
            <person name="Du C."/>
            <person name="Cheng J."/>
            <person name="Dai P."/>
            <person name="Han X."/>
            <person name="Huang E."/>
            <person name="Gao Y."/>
            <person name="Liu J."/>
            <person name="Shao H."/>
            <person name="Ye R."/>
            <person name="Li L."/>
            <person name="Wei W."/>
            <person name="Wang X."/>
            <person name="Wang C."/>
            <person name="Huo Q."/>
            <person name="Li W."/>
            <person name="Guo W."/>
            <person name="Chen H."/>
            <person name="Chen S."/>
            <person name="Zhou L."/>
            <person name="Zhou L."/>
            <person name="Ni X."/>
            <person name="Tian J."/>
            <person name="Zhou Y."/>
            <person name="Sheng Y."/>
            <person name="Liu T."/>
            <person name="Pan Y."/>
            <person name="Xia L."/>
            <person name="Li J."/>
            <person name="Zhao F."/>
            <person name="Cao W."/>
        </authorList>
    </citation>
    <scope>NUCLEOTIDE SEQUENCE</scope>
    <source>
        <strain evidence="3">Rsan-2018</strain>
        <tissue evidence="3">Larvae</tissue>
    </source>
</reference>
<protein>
    <recommendedName>
        <fullName evidence="2">Reverse transcriptase domain-containing protein</fullName>
    </recommendedName>
</protein>
<proteinExistence type="predicted"/>
<dbReference type="PROSITE" id="PS50878">
    <property type="entry name" value="RT_POL"/>
    <property type="match status" value="1"/>
</dbReference>
<comment type="caution">
    <text evidence="3">The sequence shown here is derived from an EMBL/GenBank/DDBJ whole genome shotgun (WGS) entry which is preliminary data.</text>
</comment>
<dbReference type="CDD" id="cd01650">
    <property type="entry name" value="RT_nLTR_like"/>
    <property type="match status" value="1"/>
</dbReference>
<accession>A0A9D4PS63</accession>
<dbReference type="VEuPathDB" id="VectorBase:RSAN_025806"/>